<keyword evidence="3" id="KW-1185">Reference proteome</keyword>
<evidence type="ECO:0000259" key="1">
    <source>
        <dbReference type="Pfam" id="PF23774"/>
    </source>
</evidence>
<dbReference type="GO" id="GO:0005634">
    <property type="term" value="C:nucleus"/>
    <property type="evidence" value="ECO:0007669"/>
    <property type="project" value="TreeGrafter"/>
</dbReference>
<dbReference type="OrthoDB" id="7326421at2759"/>
<proteinExistence type="predicted"/>
<evidence type="ECO:0000313" key="3">
    <source>
        <dbReference type="Proteomes" id="UP000678393"/>
    </source>
</evidence>
<dbReference type="GO" id="GO:0000387">
    <property type="term" value="P:spliceosomal snRNP assembly"/>
    <property type="evidence" value="ECO:0007669"/>
    <property type="project" value="TreeGrafter"/>
</dbReference>
<dbReference type="InterPro" id="IPR052640">
    <property type="entry name" value="Gemin-5"/>
</dbReference>
<dbReference type="EMBL" id="CAJHNH020003746">
    <property type="protein sequence ID" value="CAG5129907.1"/>
    <property type="molecule type" value="Genomic_DNA"/>
</dbReference>
<evidence type="ECO:0000313" key="2">
    <source>
        <dbReference type="EMBL" id="CAG5129907.1"/>
    </source>
</evidence>
<dbReference type="PANTHER" id="PTHR46362:SF1">
    <property type="entry name" value="GEM-ASSOCIATED PROTEIN 5"/>
    <property type="match status" value="1"/>
</dbReference>
<feature type="domain" description="Gem-associated protein 5 TPR" evidence="1">
    <location>
        <begin position="2"/>
        <end position="183"/>
    </location>
</feature>
<dbReference type="GO" id="GO:0003730">
    <property type="term" value="F:mRNA 3'-UTR binding"/>
    <property type="evidence" value="ECO:0007669"/>
    <property type="project" value="TreeGrafter"/>
</dbReference>
<accession>A0A8S3ZK37</accession>
<protein>
    <recommendedName>
        <fullName evidence="1">Gem-associated protein 5 TPR domain-containing protein</fullName>
    </recommendedName>
</protein>
<dbReference type="AlphaFoldDB" id="A0A8S3ZK37"/>
<comment type="caution">
    <text evidence="2">The sequence shown here is derived from an EMBL/GenBank/DDBJ whole genome shotgun (WGS) entry which is preliminary data.</text>
</comment>
<dbReference type="Pfam" id="PF23774">
    <property type="entry name" value="TPR_GEMI5"/>
    <property type="match status" value="1"/>
</dbReference>
<reference evidence="2" key="1">
    <citation type="submission" date="2021-04" db="EMBL/GenBank/DDBJ databases">
        <authorList>
            <consortium name="Molecular Ecology Group"/>
        </authorList>
    </citation>
    <scope>NUCLEOTIDE SEQUENCE</scope>
</reference>
<feature type="non-terminal residue" evidence="2">
    <location>
        <position position="370"/>
    </location>
</feature>
<sequence length="370" mass="42227">MEYHLQLELWRGNVAGALQIARQRNELSDWIVSMAPLASHDLWEAVSAEYAEQLEDDGQYHKAVTYLLAANKIHQAIDLFRRHKLFKEAVLLARIRLSPVDPILEDLYTEWGQNLMRDGQYELAAKCYLAMRHIQEAEKALAKRHDQSSLKTTCHMTLLVSDRQQSLVYAYKLFSQYLMMGQWQEALNFSQENETFKILQPILLTHELLIQHLTALCPSTNFTQKPVSPEMCSNWGKKDICGSKTQLPEYLLDKSEMDPAVPWEPFLIGKHTFPHHVLQVWHQRLDITMVTQELKAMHAAISQLVPNRQLMVDLPALFVQISVDVTLGFLALLTSETSTAIVHLVQALSTLDQAGHGTALQALCRLILPQ</sequence>
<organism evidence="2 3">
    <name type="scientific">Candidula unifasciata</name>
    <dbReference type="NCBI Taxonomy" id="100452"/>
    <lineage>
        <taxon>Eukaryota</taxon>
        <taxon>Metazoa</taxon>
        <taxon>Spiralia</taxon>
        <taxon>Lophotrochozoa</taxon>
        <taxon>Mollusca</taxon>
        <taxon>Gastropoda</taxon>
        <taxon>Heterobranchia</taxon>
        <taxon>Euthyneura</taxon>
        <taxon>Panpulmonata</taxon>
        <taxon>Eupulmonata</taxon>
        <taxon>Stylommatophora</taxon>
        <taxon>Helicina</taxon>
        <taxon>Helicoidea</taxon>
        <taxon>Geomitridae</taxon>
        <taxon>Candidula</taxon>
    </lineage>
</organism>
<name>A0A8S3ZK37_9EUPU</name>
<gene>
    <name evidence="2" type="ORF">CUNI_LOCUS15465</name>
</gene>
<dbReference type="PANTHER" id="PTHR46362">
    <property type="entry name" value="GEM-ASSOCIATED PROTEIN 5"/>
    <property type="match status" value="1"/>
</dbReference>
<dbReference type="Proteomes" id="UP000678393">
    <property type="component" value="Unassembled WGS sequence"/>
</dbReference>
<dbReference type="GO" id="GO:0032797">
    <property type="term" value="C:SMN complex"/>
    <property type="evidence" value="ECO:0007669"/>
    <property type="project" value="TreeGrafter"/>
</dbReference>
<dbReference type="InterPro" id="IPR056421">
    <property type="entry name" value="TPR_GEMI5"/>
</dbReference>